<feature type="compositionally biased region" description="Basic residues" evidence="1">
    <location>
        <begin position="104"/>
        <end position="117"/>
    </location>
</feature>
<keyword evidence="4" id="KW-1185">Reference proteome</keyword>
<dbReference type="AlphaFoldDB" id="A0A194XCB3"/>
<dbReference type="KEGG" id="psco:LY89DRAFT_669100"/>
<evidence type="ECO:0000256" key="1">
    <source>
        <dbReference type="SAM" id="MobiDB-lite"/>
    </source>
</evidence>
<feature type="signal peptide" evidence="2">
    <location>
        <begin position="1"/>
        <end position="16"/>
    </location>
</feature>
<feature type="compositionally biased region" description="Pro residues" evidence="1">
    <location>
        <begin position="170"/>
        <end position="179"/>
    </location>
</feature>
<dbReference type="OrthoDB" id="3557310at2759"/>
<feature type="compositionally biased region" description="Basic and acidic residues" evidence="1">
    <location>
        <begin position="90"/>
        <end position="103"/>
    </location>
</feature>
<gene>
    <name evidence="3" type="ORF">LY89DRAFT_669100</name>
</gene>
<dbReference type="RefSeq" id="XP_018072168.1">
    <property type="nucleotide sequence ID" value="XM_018213066.1"/>
</dbReference>
<keyword evidence="2" id="KW-0732">Signal</keyword>
<feature type="compositionally biased region" description="Basic and acidic residues" evidence="1">
    <location>
        <begin position="149"/>
        <end position="166"/>
    </location>
</feature>
<protein>
    <submittedName>
        <fullName evidence="3">Uncharacterized protein</fullName>
    </submittedName>
</protein>
<name>A0A194XCB3_MOLSC</name>
<organism evidence="3 4">
    <name type="scientific">Mollisia scopiformis</name>
    <name type="common">Conifer needle endophyte fungus</name>
    <name type="synonym">Phialocephala scopiformis</name>
    <dbReference type="NCBI Taxonomy" id="149040"/>
    <lineage>
        <taxon>Eukaryota</taxon>
        <taxon>Fungi</taxon>
        <taxon>Dikarya</taxon>
        <taxon>Ascomycota</taxon>
        <taxon>Pezizomycotina</taxon>
        <taxon>Leotiomycetes</taxon>
        <taxon>Helotiales</taxon>
        <taxon>Mollisiaceae</taxon>
        <taxon>Mollisia</taxon>
    </lineage>
</organism>
<sequence length="338" mass="38930">MTLYFLSLLHYPLAQCFFLLSQFLKPTYRVIPRDRMNPPPPNDRFAKAKNIARTSLKRFGPLLLTGLAAVVEHHWLKRDDDPPPPEQPQCDDRDRSSIKELKHEVKKLRKKLKGKRKYRDDSSSSSDSSSTVAYHQRVVESPMRGRRRPLGEEQTRERDEYYRGFETRGNPPPPVPDPPQQYQRYQTFQPPQLPHEMTMLGQASSSRDIQRPPPRQVSHHRPRPRRRHHSLPSIIDAEFSPTTIHAGKVAAVAGFIEALHVGDFRGDWIGRKGARVGTTMAASFGASVARDKDPRDLRRREIVMDVGKGLAVSRLVHGRVERVEDGYRRRGRRWSSSF</sequence>
<accession>A0A194XCB3</accession>
<dbReference type="Proteomes" id="UP000070700">
    <property type="component" value="Unassembled WGS sequence"/>
</dbReference>
<proteinExistence type="predicted"/>
<feature type="compositionally biased region" description="Basic residues" evidence="1">
    <location>
        <begin position="217"/>
        <end position="230"/>
    </location>
</feature>
<evidence type="ECO:0000256" key="2">
    <source>
        <dbReference type="SAM" id="SignalP"/>
    </source>
</evidence>
<evidence type="ECO:0000313" key="3">
    <source>
        <dbReference type="EMBL" id="KUJ17813.1"/>
    </source>
</evidence>
<dbReference type="EMBL" id="KQ947414">
    <property type="protein sequence ID" value="KUJ17813.1"/>
    <property type="molecule type" value="Genomic_DNA"/>
</dbReference>
<feature type="region of interest" description="Disordered" evidence="1">
    <location>
        <begin position="76"/>
        <end position="180"/>
    </location>
</feature>
<dbReference type="GeneID" id="28822792"/>
<feature type="region of interest" description="Disordered" evidence="1">
    <location>
        <begin position="200"/>
        <end position="231"/>
    </location>
</feature>
<evidence type="ECO:0000313" key="4">
    <source>
        <dbReference type="Proteomes" id="UP000070700"/>
    </source>
</evidence>
<dbReference type="InParanoid" id="A0A194XCB3"/>
<reference evidence="3 4" key="1">
    <citation type="submission" date="2015-10" db="EMBL/GenBank/DDBJ databases">
        <title>Full genome of DAOMC 229536 Phialocephala scopiformis, a fungal endophyte of spruce producing the potent anti-insectan compound rugulosin.</title>
        <authorList>
            <consortium name="DOE Joint Genome Institute"/>
            <person name="Walker A.K."/>
            <person name="Frasz S.L."/>
            <person name="Seifert K.A."/>
            <person name="Miller J.D."/>
            <person name="Mondo S.J."/>
            <person name="Labutti K."/>
            <person name="Lipzen A."/>
            <person name="Dockter R."/>
            <person name="Kennedy M."/>
            <person name="Grigoriev I.V."/>
            <person name="Spatafora J.W."/>
        </authorList>
    </citation>
    <scope>NUCLEOTIDE SEQUENCE [LARGE SCALE GENOMIC DNA]</scope>
    <source>
        <strain evidence="3 4">CBS 120377</strain>
    </source>
</reference>
<feature type="chain" id="PRO_5008268132" evidence="2">
    <location>
        <begin position="17"/>
        <end position="338"/>
    </location>
</feature>